<feature type="transmembrane region" description="Helical" evidence="1">
    <location>
        <begin position="73"/>
        <end position="90"/>
    </location>
</feature>
<gene>
    <name evidence="2" type="ORF">BT246_14920</name>
</gene>
<sequence>MNYSQKYFVIMGIIFLFMSGSMILTGIMTHSAPPSPTYTLLAMMVMCFCLSYLHPQFKEKDERMKLIRYKGMFFSFFALTAYYLLFSIGLNLKILTLSATELLNILMALTMSTVFISFVVLALGLYYF</sequence>
<evidence type="ECO:0000313" key="2">
    <source>
        <dbReference type="EMBL" id="ANS46884.1"/>
    </source>
</evidence>
<evidence type="ECO:0008006" key="4">
    <source>
        <dbReference type="Google" id="ProtNLM"/>
    </source>
</evidence>
<organism evidence="2 3">
    <name type="scientific">Bacillus thuringiensis</name>
    <dbReference type="NCBI Taxonomy" id="1428"/>
    <lineage>
        <taxon>Bacteria</taxon>
        <taxon>Bacillati</taxon>
        <taxon>Bacillota</taxon>
        <taxon>Bacilli</taxon>
        <taxon>Bacillales</taxon>
        <taxon>Bacillaceae</taxon>
        <taxon>Bacillus</taxon>
        <taxon>Bacillus cereus group</taxon>
    </lineage>
</organism>
<dbReference type="EMBL" id="CP015350">
    <property type="protein sequence ID" value="ANS46884.1"/>
    <property type="molecule type" value="Genomic_DNA"/>
</dbReference>
<keyword evidence="1" id="KW-0472">Membrane</keyword>
<feature type="transmembrane region" description="Helical" evidence="1">
    <location>
        <begin position="35"/>
        <end position="53"/>
    </location>
</feature>
<dbReference type="AlphaFoldDB" id="A0A9W3S8S3"/>
<evidence type="ECO:0000256" key="1">
    <source>
        <dbReference type="SAM" id="Phobius"/>
    </source>
</evidence>
<feature type="transmembrane region" description="Helical" evidence="1">
    <location>
        <begin position="102"/>
        <end position="127"/>
    </location>
</feature>
<accession>A0A9W3S8S3</accession>
<name>A0A9W3S8S3_BACTU</name>
<proteinExistence type="predicted"/>
<keyword evidence="1" id="KW-1133">Transmembrane helix</keyword>
<dbReference type="Proteomes" id="UP000092743">
    <property type="component" value="Chromosome"/>
</dbReference>
<feature type="transmembrane region" description="Helical" evidence="1">
    <location>
        <begin position="7"/>
        <end position="29"/>
    </location>
</feature>
<protein>
    <recommendedName>
        <fullName evidence="4">Permease</fullName>
    </recommendedName>
</protein>
<dbReference type="RefSeq" id="WP_065482756.1">
    <property type="nucleotide sequence ID" value="NZ_CP015350.1"/>
</dbReference>
<evidence type="ECO:0000313" key="3">
    <source>
        <dbReference type="Proteomes" id="UP000092743"/>
    </source>
</evidence>
<reference evidence="2 3" key="1">
    <citation type="submission" date="2016-04" db="EMBL/GenBank/DDBJ databases">
        <title>High quality genome of the nematocidal Bacillus thuringiensis MYBT18246.</title>
        <authorList>
            <person name="Hollensteiner J."/>
            <person name="Poehlein A."/>
            <person name="Sproeer C."/>
            <person name="Bunk B."/>
            <person name="Rosenstiel P."/>
            <person name="Schulenburg H."/>
            <person name="Liesegang H."/>
        </authorList>
    </citation>
    <scope>NUCLEOTIDE SEQUENCE [LARGE SCALE GENOMIC DNA]</scope>
    <source>
        <strain evidence="2 3">MYBT18246</strain>
    </source>
</reference>
<keyword evidence="1" id="KW-0812">Transmembrane</keyword>